<gene>
    <name evidence="1" type="ORF">NITLEN_100090</name>
</gene>
<dbReference type="SUPFAM" id="SSF74650">
    <property type="entry name" value="Galactose mutarotase-like"/>
    <property type="match status" value="1"/>
</dbReference>
<dbReference type="EMBL" id="OUNR01000002">
    <property type="protein sequence ID" value="SPP64220.1"/>
    <property type="molecule type" value="Genomic_DNA"/>
</dbReference>
<keyword evidence="1" id="KW-0413">Isomerase</keyword>
<dbReference type="GO" id="GO:0030246">
    <property type="term" value="F:carbohydrate binding"/>
    <property type="evidence" value="ECO:0007669"/>
    <property type="project" value="InterPro"/>
</dbReference>
<dbReference type="GO" id="GO:0004034">
    <property type="term" value="F:aldose 1-epimerase activity"/>
    <property type="evidence" value="ECO:0007669"/>
    <property type="project" value="UniProtKB-EC"/>
</dbReference>
<reference evidence="2" key="1">
    <citation type="submission" date="2018-04" db="EMBL/GenBank/DDBJ databases">
        <authorList>
            <person name="Lucker S."/>
            <person name="Sakoula D."/>
        </authorList>
    </citation>
    <scope>NUCLEOTIDE SEQUENCE [LARGE SCALE GENOMIC DNA]</scope>
</reference>
<dbReference type="OrthoDB" id="9808779at2"/>
<dbReference type="PANTHER" id="PTHR10091:SF0">
    <property type="entry name" value="GALACTOSE MUTAROTASE"/>
    <property type="match status" value="1"/>
</dbReference>
<dbReference type="PANTHER" id="PTHR10091">
    <property type="entry name" value="ALDOSE-1-EPIMERASE"/>
    <property type="match status" value="1"/>
</dbReference>
<organism evidence="1 2">
    <name type="scientific">Nitrospira lenta</name>
    <dbReference type="NCBI Taxonomy" id="1436998"/>
    <lineage>
        <taxon>Bacteria</taxon>
        <taxon>Pseudomonadati</taxon>
        <taxon>Nitrospirota</taxon>
        <taxon>Nitrospiria</taxon>
        <taxon>Nitrospirales</taxon>
        <taxon>Nitrospiraceae</taxon>
        <taxon>Nitrospira</taxon>
    </lineage>
</organism>
<dbReference type="Pfam" id="PF01263">
    <property type="entry name" value="Aldose_epim"/>
    <property type="match status" value="1"/>
</dbReference>
<dbReference type="InParanoid" id="A0A330L5I3"/>
<dbReference type="GO" id="GO:0006006">
    <property type="term" value="P:glucose metabolic process"/>
    <property type="evidence" value="ECO:0007669"/>
    <property type="project" value="TreeGrafter"/>
</dbReference>
<dbReference type="InterPro" id="IPR014718">
    <property type="entry name" value="GH-type_carb-bd"/>
</dbReference>
<dbReference type="FunCoup" id="A0A330L5I3">
    <property type="interactions" value="82"/>
</dbReference>
<protein>
    <submittedName>
        <fullName evidence="1">Putative Aldose 1-epimerase</fullName>
        <ecNumber evidence="1">5.1.3.3</ecNumber>
    </submittedName>
</protein>
<dbReference type="EC" id="5.1.3.3" evidence="1"/>
<evidence type="ECO:0000313" key="1">
    <source>
        <dbReference type="EMBL" id="SPP64220.1"/>
    </source>
</evidence>
<sequence length="324" mass="35761">MLYSGSMTMTMTPDTEILLSFGNQRAIVSPWGASLRRYFLVEADGSEMDIVWGYSGGSHKKGGQGDVLIPFPGRIAAGRYTFDGEPFQLERNDKEGPNAIHGFVRTLPWQVSRSEASCVSFDVRLEAEQYGSKGYPFSLMLQVTYGLDETGLSCSFTVQNAGTRPAPVGVGFHPYFTVGTPLIDEAETRIPAAGFLEFNDQLTPTGTILPATGTEWDCRDFRRIGEKKFNHCYVQLDRDAEGMATASLRHAGSGRVIEVTMDRSFSAIVVYTGDAIADAPRRAFAIEPMTCASDAFNHPEWGLKRLPPGEQFSGRYTIRHRIEL</sequence>
<dbReference type="GO" id="GO:0033499">
    <property type="term" value="P:galactose catabolic process via UDP-galactose, Leloir pathway"/>
    <property type="evidence" value="ECO:0007669"/>
    <property type="project" value="TreeGrafter"/>
</dbReference>
<dbReference type="Gene3D" id="2.70.98.10">
    <property type="match status" value="1"/>
</dbReference>
<dbReference type="AlphaFoldDB" id="A0A330L5I3"/>
<keyword evidence="2" id="KW-1185">Reference proteome</keyword>
<name>A0A330L5I3_9BACT</name>
<proteinExistence type="predicted"/>
<evidence type="ECO:0000313" key="2">
    <source>
        <dbReference type="Proteomes" id="UP000248168"/>
    </source>
</evidence>
<dbReference type="InterPro" id="IPR011013">
    <property type="entry name" value="Gal_mutarotase_sf_dom"/>
</dbReference>
<dbReference type="InterPro" id="IPR008183">
    <property type="entry name" value="Aldose_1/G6P_1-epimerase"/>
</dbReference>
<accession>A0A330L5I3</accession>
<dbReference type="Proteomes" id="UP000248168">
    <property type="component" value="Unassembled WGS sequence"/>
</dbReference>